<dbReference type="STRING" id="311180.SAMN04488050_105271"/>
<proteinExistence type="predicted"/>
<dbReference type="InterPro" id="IPR007345">
    <property type="entry name" value="Polysacch_pyruvyl_Trfase"/>
</dbReference>
<dbReference type="OrthoDB" id="1814359at2"/>
<dbReference type="PANTHER" id="PTHR36836">
    <property type="entry name" value="COLANIC ACID BIOSYNTHESIS PROTEIN WCAK"/>
    <property type="match status" value="1"/>
</dbReference>
<sequence>MLMTDQGDAGGHVIRCLNVKYSPNLGDGLLSECLEKGLKLHGASSESSSIDLAGRTEFGQTITGRGAVMTVLDALPDGLRGLAVRAPLALQSRRKWGPHYEAGLIGADAVAIGGGNLLSDHDLNFPTKLALALRTAAARQLPVALYACGMGGHWSVEGDRRMRRALQTGALDAVFVRDGASKERWDTRFGAESGKTAEVVRDPGLLAQQTYGVVPREKGRVPVVGIGIMSHVAIRYHATALLDEDGLTQWYIALIRELAGRGARVVVFTNGAPEDLATVDLLRAQISELPGDIEICRPRTPAELSAIVGGCDAIVAYRMHAVIAAYSHGVPALALSWDDKLDAFMASIGREDWMADPADLPAEAAAERVLQAAEAGLDEARRTQVLAEALADVGRLYAALSDRIAVARS</sequence>
<dbReference type="PANTHER" id="PTHR36836:SF1">
    <property type="entry name" value="COLANIC ACID BIOSYNTHESIS PROTEIN WCAK"/>
    <property type="match status" value="1"/>
</dbReference>
<protein>
    <submittedName>
        <fullName evidence="2">Polysaccharide pyruvyl transferase family protein WcaK</fullName>
    </submittedName>
</protein>
<evidence type="ECO:0000313" key="2">
    <source>
        <dbReference type="EMBL" id="SFS83806.1"/>
    </source>
</evidence>
<feature type="domain" description="Polysaccharide pyruvyl transferase" evidence="1">
    <location>
        <begin position="24"/>
        <end position="338"/>
    </location>
</feature>
<name>A0A1I6T3Q0_9RHOB</name>
<keyword evidence="2" id="KW-0808">Transferase</keyword>
<keyword evidence="3" id="KW-1185">Reference proteome</keyword>
<dbReference type="Pfam" id="PF04230">
    <property type="entry name" value="PS_pyruv_trans"/>
    <property type="match status" value="1"/>
</dbReference>
<reference evidence="3" key="1">
    <citation type="submission" date="2016-10" db="EMBL/GenBank/DDBJ databases">
        <authorList>
            <person name="Varghese N."/>
            <person name="Submissions S."/>
        </authorList>
    </citation>
    <scope>NUCLEOTIDE SEQUENCE [LARGE SCALE GENOMIC DNA]</scope>
    <source>
        <strain evidence="3">DSM 26894</strain>
    </source>
</reference>
<dbReference type="RefSeq" id="WP_092424578.1">
    <property type="nucleotide sequence ID" value="NZ_FNCL01000005.1"/>
</dbReference>
<accession>A0A1I6T3Q0</accession>
<dbReference type="EMBL" id="FOZW01000005">
    <property type="protein sequence ID" value="SFS83806.1"/>
    <property type="molecule type" value="Genomic_DNA"/>
</dbReference>
<gene>
    <name evidence="2" type="ORF">SAMN04488050_105271</name>
</gene>
<evidence type="ECO:0000259" key="1">
    <source>
        <dbReference type="Pfam" id="PF04230"/>
    </source>
</evidence>
<dbReference type="GO" id="GO:0016740">
    <property type="term" value="F:transferase activity"/>
    <property type="evidence" value="ECO:0007669"/>
    <property type="project" value="UniProtKB-KW"/>
</dbReference>
<organism evidence="2 3">
    <name type="scientific">Alloyangia pacifica</name>
    <dbReference type="NCBI Taxonomy" id="311180"/>
    <lineage>
        <taxon>Bacteria</taxon>
        <taxon>Pseudomonadati</taxon>
        <taxon>Pseudomonadota</taxon>
        <taxon>Alphaproteobacteria</taxon>
        <taxon>Rhodobacterales</taxon>
        <taxon>Roseobacteraceae</taxon>
        <taxon>Alloyangia</taxon>
    </lineage>
</organism>
<dbReference type="Proteomes" id="UP000199392">
    <property type="component" value="Unassembled WGS sequence"/>
</dbReference>
<dbReference type="AlphaFoldDB" id="A0A1I6T3Q0"/>
<evidence type="ECO:0000313" key="3">
    <source>
        <dbReference type="Proteomes" id="UP000199392"/>
    </source>
</evidence>